<dbReference type="GO" id="GO:0005840">
    <property type="term" value="C:ribosome"/>
    <property type="evidence" value="ECO:0007669"/>
    <property type="project" value="UniProtKB-KW"/>
</dbReference>
<dbReference type="GO" id="GO:0003735">
    <property type="term" value="F:structural constituent of ribosome"/>
    <property type="evidence" value="ECO:0007669"/>
    <property type="project" value="InterPro"/>
</dbReference>
<evidence type="ECO:0000256" key="3">
    <source>
        <dbReference type="ARBA" id="ARBA00023274"/>
    </source>
</evidence>
<evidence type="ECO:0000313" key="5">
    <source>
        <dbReference type="EMBL" id="CAD9717961.1"/>
    </source>
</evidence>
<dbReference type="GO" id="GO:0006412">
    <property type="term" value="P:translation"/>
    <property type="evidence" value="ECO:0007669"/>
    <property type="project" value="InterPro"/>
</dbReference>
<dbReference type="InterPro" id="IPR038562">
    <property type="entry name" value="Ribosomal_eL34_C_sf"/>
</dbReference>
<keyword evidence="7" id="KW-1185">Reference proteome</keyword>
<dbReference type="InterPro" id="IPR008195">
    <property type="entry name" value="Ribosomal_eL34"/>
</dbReference>
<reference evidence="6 7" key="1">
    <citation type="submission" date="2018-07" db="EMBL/GenBank/DDBJ databases">
        <title>The complete nuclear genome of the prasinophyte Chloropicon primus (CCMP1205).</title>
        <authorList>
            <person name="Pombert J.-F."/>
            <person name="Otis C."/>
            <person name="Turmel M."/>
            <person name="Lemieux C."/>
        </authorList>
    </citation>
    <scope>NUCLEOTIDE SEQUENCE [LARGE SCALE GENOMIC DNA]</scope>
    <source>
        <strain evidence="6 7">CCMP1205</strain>
    </source>
</reference>
<evidence type="ECO:0000256" key="2">
    <source>
        <dbReference type="ARBA" id="ARBA00022980"/>
    </source>
</evidence>
<evidence type="ECO:0000313" key="7">
    <source>
        <dbReference type="Proteomes" id="UP000316726"/>
    </source>
</evidence>
<protein>
    <submittedName>
        <fullName evidence="6">Ribosomal protein L34</fullName>
    </submittedName>
</protein>
<dbReference type="PANTHER" id="PTHR10759">
    <property type="entry name" value="60S RIBOSOMAL PROTEIN L34"/>
    <property type="match status" value="1"/>
</dbReference>
<evidence type="ECO:0000313" key="6">
    <source>
        <dbReference type="EMBL" id="QDZ21768.1"/>
    </source>
</evidence>
<dbReference type="PRINTS" id="PR01250">
    <property type="entry name" value="RIBOSOMALL34"/>
</dbReference>
<keyword evidence="3" id="KW-0687">Ribonucleoprotein</keyword>
<feature type="region of interest" description="Disordered" evidence="4">
    <location>
        <begin position="57"/>
        <end position="80"/>
    </location>
</feature>
<dbReference type="EMBL" id="HBHL01010227">
    <property type="protein sequence ID" value="CAD9717961.1"/>
    <property type="molecule type" value="Transcribed_RNA"/>
</dbReference>
<dbReference type="InterPro" id="IPR018065">
    <property type="entry name" value="Ribosomal_eL34_CS"/>
</dbReference>
<gene>
    <name evidence="6" type="ORF">A3770_06p42860</name>
    <name evidence="5" type="ORF">CPRI1469_LOCUS6826</name>
</gene>
<dbReference type="PROSITE" id="PS01145">
    <property type="entry name" value="RIBOSOMAL_L34E"/>
    <property type="match status" value="1"/>
</dbReference>
<dbReference type="AlphaFoldDB" id="A0A5B8MMA4"/>
<comment type="similarity">
    <text evidence="1">Belongs to the eukaryotic ribosomal protein eL34 family.</text>
</comment>
<dbReference type="Gene3D" id="6.20.340.10">
    <property type="match status" value="1"/>
</dbReference>
<organism evidence="6 7">
    <name type="scientific">Chloropicon primus</name>
    <dbReference type="NCBI Taxonomy" id="1764295"/>
    <lineage>
        <taxon>Eukaryota</taxon>
        <taxon>Viridiplantae</taxon>
        <taxon>Chlorophyta</taxon>
        <taxon>Chloropicophyceae</taxon>
        <taxon>Chloropicales</taxon>
        <taxon>Chloropicaceae</taxon>
        <taxon>Chloropicon</taxon>
    </lineage>
</organism>
<keyword evidence="2 6" id="KW-0689">Ribosomal protein</keyword>
<evidence type="ECO:0000256" key="1">
    <source>
        <dbReference type="ARBA" id="ARBA00009875"/>
    </source>
</evidence>
<dbReference type="GO" id="GO:1990904">
    <property type="term" value="C:ribonucleoprotein complex"/>
    <property type="evidence" value="ECO:0007669"/>
    <property type="project" value="UniProtKB-KW"/>
</dbReference>
<dbReference type="EMBL" id="CP031039">
    <property type="protein sequence ID" value="QDZ21768.1"/>
    <property type="molecule type" value="Genomic_DNA"/>
</dbReference>
<dbReference type="OrthoDB" id="2014006at2759"/>
<proteinExistence type="inferred from homology"/>
<dbReference type="Pfam" id="PF01199">
    <property type="entry name" value="Ribosomal_L34e"/>
    <property type="match status" value="1"/>
</dbReference>
<dbReference type="STRING" id="1764295.A0A5B8MMA4"/>
<evidence type="ECO:0000256" key="4">
    <source>
        <dbReference type="SAM" id="MobiDB-lite"/>
    </source>
</evidence>
<name>A0A5B8MMA4_9CHLO</name>
<dbReference type="Proteomes" id="UP000316726">
    <property type="component" value="Chromosome 6"/>
</dbReference>
<dbReference type="Gene3D" id="6.20.370.70">
    <property type="match status" value="1"/>
</dbReference>
<sequence>MVQRLTYRRRHSYATKSNRVKKLKTPGGKLVFHYVAKKSNPAVDPMSKQILNGVPVLRPAKGSKSQTNKKDRTVHRPYGGVLSGANVRTRIVRAFLIEEQKIVKKVLKMQSKKSKK</sequence>
<reference evidence="5" key="2">
    <citation type="submission" date="2021-01" db="EMBL/GenBank/DDBJ databases">
        <authorList>
            <person name="Corre E."/>
            <person name="Pelletier E."/>
            <person name="Niang G."/>
            <person name="Scheremetjew M."/>
            <person name="Finn R."/>
            <person name="Kale V."/>
            <person name="Holt S."/>
            <person name="Cochrane G."/>
            <person name="Meng A."/>
            <person name="Brown T."/>
            <person name="Cohen L."/>
        </authorList>
    </citation>
    <scope>NUCLEOTIDE SEQUENCE</scope>
    <source>
        <strain evidence="5">CCMP1205</strain>
    </source>
</reference>
<accession>A0A5B8MMA4</accession>